<dbReference type="SMART" id="SM00448">
    <property type="entry name" value="REC"/>
    <property type="match status" value="1"/>
</dbReference>
<dbReference type="Gene3D" id="3.20.20.450">
    <property type="entry name" value="EAL domain"/>
    <property type="match status" value="1"/>
</dbReference>
<evidence type="ECO:0000313" key="6">
    <source>
        <dbReference type="Proteomes" id="UP001201549"/>
    </source>
</evidence>
<accession>A0ABT2FSF5</accession>
<feature type="domain" description="GGDEF" evidence="4">
    <location>
        <begin position="169"/>
        <end position="302"/>
    </location>
</feature>
<dbReference type="Gene3D" id="3.40.50.2300">
    <property type="match status" value="1"/>
</dbReference>
<dbReference type="InterPro" id="IPR029787">
    <property type="entry name" value="Nucleotide_cyclase"/>
</dbReference>
<dbReference type="PROSITE" id="PS50110">
    <property type="entry name" value="RESPONSE_REGULATORY"/>
    <property type="match status" value="1"/>
</dbReference>
<evidence type="ECO:0000313" key="5">
    <source>
        <dbReference type="EMBL" id="MCS4558121.1"/>
    </source>
</evidence>
<dbReference type="Pfam" id="PF00072">
    <property type="entry name" value="Response_reg"/>
    <property type="match status" value="1"/>
</dbReference>
<dbReference type="PANTHER" id="PTHR44757">
    <property type="entry name" value="DIGUANYLATE CYCLASE DGCP"/>
    <property type="match status" value="1"/>
</dbReference>
<dbReference type="InterPro" id="IPR000160">
    <property type="entry name" value="GGDEF_dom"/>
</dbReference>
<evidence type="ECO:0000256" key="1">
    <source>
        <dbReference type="PROSITE-ProRule" id="PRU00169"/>
    </source>
</evidence>
<dbReference type="InterPro" id="IPR035919">
    <property type="entry name" value="EAL_sf"/>
</dbReference>
<dbReference type="Pfam" id="PF00563">
    <property type="entry name" value="EAL"/>
    <property type="match status" value="1"/>
</dbReference>
<organism evidence="5 6">
    <name type="scientific">Shewanella electrica</name>
    <dbReference type="NCBI Taxonomy" id="515560"/>
    <lineage>
        <taxon>Bacteria</taxon>
        <taxon>Pseudomonadati</taxon>
        <taxon>Pseudomonadota</taxon>
        <taxon>Gammaproteobacteria</taxon>
        <taxon>Alteromonadales</taxon>
        <taxon>Shewanellaceae</taxon>
        <taxon>Shewanella</taxon>
    </lineage>
</organism>
<dbReference type="InterPro" id="IPR052155">
    <property type="entry name" value="Biofilm_reg_signaling"/>
</dbReference>
<dbReference type="CDD" id="cd00156">
    <property type="entry name" value="REC"/>
    <property type="match status" value="1"/>
</dbReference>
<dbReference type="InterPro" id="IPR043128">
    <property type="entry name" value="Rev_trsase/Diguanyl_cyclase"/>
</dbReference>
<dbReference type="InterPro" id="IPR011006">
    <property type="entry name" value="CheY-like_superfamily"/>
</dbReference>
<evidence type="ECO:0000259" key="3">
    <source>
        <dbReference type="PROSITE" id="PS50883"/>
    </source>
</evidence>
<dbReference type="SMART" id="SM00052">
    <property type="entry name" value="EAL"/>
    <property type="match status" value="1"/>
</dbReference>
<dbReference type="NCBIfam" id="TIGR00254">
    <property type="entry name" value="GGDEF"/>
    <property type="match status" value="1"/>
</dbReference>
<name>A0ABT2FSF5_9GAMM</name>
<proteinExistence type="predicted"/>
<dbReference type="CDD" id="cd01948">
    <property type="entry name" value="EAL"/>
    <property type="match status" value="1"/>
</dbReference>
<dbReference type="CDD" id="cd01949">
    <property type="entry name" value="GGDEF"/>
    <property type="match status" value="1"/>
</dbReference>
<dbReference type="InterPro" id="IPR001633">
    <property type="entry name" value="EAL_dom"/>
</dbReference>
<protein>
    <submittedName>
        <fullName evidence="5">GGDEF domain-containing response regulator</fullName>
    </submittedName>
</protein>
<feature type="modified residue" description="4-aspartylphosphate" evidence="1">
    <location>
        <position position="53"/>
    </location>
</feature>
<evidence type="ECO:0000259" key="2">
    <source>
        <dbReference type="PROSITE" id="PS50110"/>
    </source>
</evidence>
<dbReference type="Pfam" id="PF00990">
    <property type="entry name" value="GGDEF"/>
    <property type="match status" value="1"/>
</dbReference>
<dbReference type="RefSeq" id="WP_238897817.1">
    <property type="nucleotide sequence ID" value="NZ_JAKOGG010000016.1"/>
</dbReference>
<keyword evidence="6" id="KW-1185">Reference proteome</keyword>
<comment type="caution">
    <text evidence="5">The sequence shown here is derived from an EMBL/GenBank/DDBJ whole genome shotgun (WGS) entry which is preliminary data.</text>
</comment>
<dbReference type="Proteomes" id="UP001201549">
    <property type="component" value="Unassembled WGS sequence"/>
</dbReference>
<dbReference type="Gene3D" id="3.30.70.270">
    <property type="match status" value="1"/>
</dbReference>
<dbReference type="InterPro" id="IPR001789">
    <property type="entry name" value="Sig_transdc_resp-reg_receiver"/>
</dbReference>
<dbReference type="PROSITE" id="PS50883">
    <property type="entry name" value="EAL"/>
    <property type="match status" value="1"/>
</dbReference>
<feature type="domain" description="Response regulatory" evidence="2">
    <location>
        <begin position="2"/>
        <end position="119"/>
    </location>
</feature>
<dbReference type="SUPFAM" id="SSF52172">
    <property type="entry name" value="CheY-like"/>
    <property type="match status" value="1"/>
</dbReference>
<reference evidence="6" key="1">
    <citation type="submission" date="2023-07" db="EMBL/GenBank/DDBJ databases">
        <title>Shewanella mangrovi sp. nov., an acetaldehyde- degrading bacterium isolated from mangrove sediment.</title>
        <authorList>
            <person name="Liu Y."/>
        </authorList>
    </citation>
    <scope>NUCLEOTIDE SEQUENCE [LARGE SCALE GENOMIC DNA]</scope>
    <source>
        <strain evidence="6">C32</strain>
    </source>
</reference>
<dbReference type="PANTHER" id="PTHR44757:SF2">
    <property type="entry name" value="BIOFILM ARCHITECTURE MAINTENANCE PROTEIN MBAA"/>
    <property type="match status" value="1"/>
</dbReference>
<evidence type="ECO:0000259" key="4">
    <source>
        <dbReference type="PROSITE" id="PS50887"/>
    </source>
</evidence>
<dbReference type="SUPFAM" id="SSF55073">
    <property type="entry name" value="Nucleotide cyclase"/>
    <property type="match status" value="1"/>
</dbReference>
<dbReference type="PROSITE" id="PS50887">
    <property type="entry name" value="GGDEF"/>
    <property type="match status" value="1"/>
</dbReference>
<dbReference type="EMBL" id="JAKOGG010000016">
    <property type="protein sequence ID" value="MCS4558121.1"/>
    <property type="molecule type" value="Genomic_DNA"/>
</dbReference>
<feature type="domain" description="EAL" evidence="3">
    <location>
        <begin position="311"/>
        <end position="569"/>
    </location>
</feature>
<dbReference type="SMART" id="SM00267">
    <property type="entry name" value="GGDEF"/>
    <property type="match status" value="1"/>
</dbReference>
<gene>
    <name evidence="5" type="ORF">L9G74_16915</name>
</gene>
<keyword evidence="1" id="KW-0597">Phosphoprotein</keyword>
<dbReference type="SUPFAM" id="SSF141868">
    <property type="entry name" value="EAL domain-like"/>
    <property type="match status" value="1"/>
</dbReference>
<sequence>MDLLLIDDDEIDRTAIFRALAKSSLSVNIFEANNAVSGLALAGKQRFDGILLDYRLPDADGLELLSQLNKTVGANTAVVMISRYEDESIAERCIEMGAQDFLLKDEVNSRRLTRAIRQAQQRANMTQALHQSHQQLKSLAELDSLTKLSNRYGFELFLQRELSSQPRKDELALVLLDLDDFKVINDSLGHQAGDQLLAQVAKRLRQLAPEHGLVARIGGDEFVAVLTGQNVIQQATRWSSELLQVLQPAYRVYGQALNISASIGIAVYGDLASSATELLKCADIAMYTAKRNGRNGMQLYSCELAEEVSQRHRMAVGLRSAIQQQQLCLFYQGKFAADTGKLIGTEALIRWQHPEDGLLAPEVFLPIAEEIGMMDDLAEWVLKEACRQNQRWLAMLAGKTDADLSVAVNMSPSQKMPEKLLGQIQQALAYSGMPATALELELTENALIENADLLAQTLEQVVSLGVTIALDDFGTGFSSLQHIKDFPIKVLKMDKSFVFAIEHDERSRRLLTALINFAKGLNVTSVAEGVEASLHADFCRRIGCDILQGYHYCQPISGAQFEQQFILPLLSENRRR</sequence>